<evidence type="ECO:0000313" key="10">
    <source>
        <dbReference type="EMBL" id="NHO34186.1"/>
    </source>
</evidence>
<sequence>MIVLDTNILSELMRSGPDRAVLTWMSRQSMMILFITAITQAEILYGLALLPEGRRRDLLIAAARAMFEEDFSGRVLPFDREAARVYAEIASRRRQAGEPVSQFDAQIAAITQSRGASLATRNTRDFLSCGITLINPWDQAGS</sequence>
<keyword evidence="2 8" id="KW-1277">Toxin-antitoxin system</keyword>
<comment type="function">
    <text evidence="8">Toxic component of a toxin-antitoxin (TA) system. An RNase.</text>
</comment>
<evidence type="ECO:0000256" key="2">
    <source>
        <dbReference type="ARBA" id="ARBA00022649"/>
    </source>
</evidence>
<dbReference type="InterPro" id="IPR029060">
    <property type="entry name" value="PIN-like_dom_sf"/>
</dbReference>
<proteinExistence type="inferred from homology"/>
<dbReference type="Gene3D" id="3.40.50.1010">
    <property type="entry name" value="5'-nuclease"/>
    <property type="match status" value="1"/>
</dbReference>
<evidence type="ECO:0000256" key="1">
    <source>
        <dbReference type="ARBA" id="ARBA00001946"/>
    </source>
</evidence>
<keyword evidence="5 8" id="KW-0378">Hydrolase</keyword>
<gene>
    <name evidence="8" type="primary">vapC</name>
    <name evidence="10" type="ORF">GOB84_16915</name>
</gene>
<dbReference type="PANTHER" id="PTHR33653:SF1">
    <property type="entry name" value="RIBONUCLEASE VAPC2"/>
    <property type="match status" value="1"/>
</dbReference>
<evidence type="ECO:0000256" key="4">
    <source>
        <dbReference type="ARBA" id="ARBA00022723"/>
    </source>
</evidence>
<evidence type="ECO:0000256" key="6">
    <source>
        <dbReference type="ARBA" id="ARBA00022842"/>
    </source>
</evidence>
<dbReference type="RefSeq" id="WP_173578626.1">
    <property type="nucleotide sequence ID" value="NZ_WOSW01000059.1"/>
</dbReference>
<dbReference type="EMBL" id="WOSW01000059">
    <property type="protein sequence ID" value="NHO34186.1"/>
    <property type="molecule type" value="Genomic_DNA"/>
</dbReference>
<dbReference type="SUPFAM" id="SSF88723">
    <property type="entry name" value="PIN domain-like"/>
    <property type="match status" value="1"/>
</dbReference>
<evidence type="ECO:0000256" key="3">
    <source>
        <dbReference type="ARBA" id="ARBA00022722"/>
    </source>
</evidence>
<keyword evidence="6 8" id="KW-0460">Magnesium</keyword>
<dbReference type="InterPro" id="IPR022907">
    <property type="entry name" value="VapC_family"/>
</dbReference>
<organism evidence="10 11">
    <name type="scientific">Acetobacter fallax</name>
    <dbReference type="NCBI Taxonomy" id="1737473"/>
    <lineage>
        <taxon>Bacteria</taxon>
        <taxon>Pseudomonadati</taxon>
        <taxon>Pseudomonadota</taxon>
        <taxon>Alphaproteobacteria</taxon>
        <taxon>Acetobacterales</taxon>
        <taxon>Acetobacteraceae</taxon>
        <taxon>Acetobacter</taxon>
    </lineage>
</organism>
<evidence type="ECO:0000256" key="7">
    <source>
        <dbReference type="ARBA" id="ARBA00038093"/>
    </source>
</evidence>
<evidence type="ECO:0000256" key="5">
    <source>
        <dbReference type="ARBA" id="ARBA00022801"/>
    </source>
</evidence>
<dbReference type="EC" id="3.1.-.-" evidence="8"/>
<name>A0ABX0KDH3_9PROT</name>
<protein>
    <recommendedName>
        <fullName evidence="8">Ribonuclease VapC</fullName>
        <shortName evidence="8">RNase VapC</shortName>
        <ecNumber evidence="8">3.1.-.-</ecNumber>
    </recommendedName>
    <alternativeName>
        <fullName evidence="8">Toxin VapC</fullName>
    </alternativeName>
</protein>
<feature type="domain" description="PIN" evidence="9">
    <location>
        <begin position="2"/>
        <end position="124"/>
    </location>
</feature>
<evidence type="ECO:0000259" key="9">
    <source>
        <dbReference type="Pfam" id="PF01850"/>
    </source>
</evidence>
<dbReference type="HAMAP" id="MF_00265">
    <property type="entry name" value="VapC_Nob1"/>
    <property type="match status" value="1"/>
</dbReference>
<feature type="binding site" evidence="8">
    <location>
        <position position="104"/>
    </location>
    <ligand>
        <name>Mg(2+)</name>
        <dbReference type="ChEBI" id="CHEBI:18420"/>
    </ligand>
</feature>
<dbReference type="CDD" id="cd18731">
    <property type="entry name" value="PIN_NgFitB-like"/>
    <property type="match status" value="1"/>
</dbReference>
<comment type="similarity">
    <text evidence="7 8">Belongs to the PINc/VapC protein family.</text>
</comment>
<reference evidence="10 11" key="1">
    <citation type="journal article" date="2020" name="Int. J. Syst. Evol. Microbiol.">
        <title>Novel acetic acid bacteria from cider fermentations: Acetobacter conturbans sp. nov. and Acetobacter fallax sp. nov.</title>
        <authorList>
            <person name="Sombolestani A.S."/>
            <person name="Cleenwerck I."/>
            <person name="Cnockaert M."/>
            <person name="Borremans W."/>
            <person name="Wieme A.D."/>
            <person name="De Vuyst L."/>
            <person name="Vandamme P."/>
        </authorList>
    </citation>
    <scope>NUCLEOTIDE SEQUENCE [LARGE SCALE GENOMIC DNA]</scope>
    <source>
        <strain evidence="10 11">LMG 1637</strain>
    </source>
</reference>
<accession>A0ABX0KDH3</accession>
<keyword evidence="3 8" id="KW-0540">Nuclease</keyword>
<evidence type="ECO:0000313" key="11">
    <source>
        <dbReference type="Proteomes" id="UP000615326"/>
    </source>
</evidence>
<evidence type="ECO:0000256" key="8">
    <source>
        <dbReference type="HAMAP-Rule" id="MF_00265"/>
    </source>
</evidence>
<keyword evidence="4 8" id="KW-0479">Metal-binding</keyword>
<dbReference type="Pfam" id="PF01850">
    <property type="entry name" value="PIN"/>
    <property type="match status" value="1"/>
</dbReference>
<keyword evidence="8" id="KW-0800">Toxin</keyword>
<keyword evidence="11" id="KW-1185">Reference proteome</keyword>
<comment type="caution">
    <text evidence="10">The sequence shown here is derived from an EMBL/GenBank/DDBJ whole genome shotgun (WGS) entry which is preliminary data.</text>
</comment>
<comment type="cofactor">
    <cofactor evidence="1 8">
        <name>Mg(2+)</name>
        <dbReference type="ChEBI" id="CHEBI:18420"/>
    </cofactor>
</comment>
<dbReference type="InterPro" id="IPR050556">
    <property type="entry name" value="Type_II_TA_system_RNase"/>
</dbReference>
<dbReference type="Proteomes" id="UP000615326">
    <property type="component" value="Unassembled WGS sequence"/>
</dbReference>
<dbReference type="InterPro" id="IPR002716">
    <property type="entry name" value="PIN_dom"/>
</dbReference>
<dbReference type="PANTHER" id="PTHR33653">
    <property type="entry name" value="RIBONUCLEASE VAPC2"/>
    <property type="match status" value="1"/>
</dbReference>
<feature type="binding site" evidence="8">
    <location>
        <position position="5"/>
    </location>
    <ligand>
        <name>Mg(2+)</name>
        <dbReference type="ChEBI" id="CHEBI:18420"/>
    </ligand>
</feature>